<dbReference type="Pfam" id="PF01927">
    <property type="entry name" value="Mut7-C"/>
    <property type="match status" value="2"/>
</dbReference>
<dbReference type="Proteomes" id="UP001445076">
    <property type="component" value="Unassembled WGS sequence"/>
</dbReference>
<dbReference type="SUPFAM" id="SSF53098">
    <property type="entry name" value="Ribonuclease H-like"/>
    <property type="match status" value="1"/>
</dbReference>
<dbReference type="InterPro" id="IPR002562">
    <property type="entry name" value="3'-5'_exonuclease_dom"/>
</dbReference>
<dbReference type="InterPro" id="IPR036397">
    <property type="entry name" value="RNaseH_sf"/>
</dbReference>
<dbReference type="SMART" id="SM00474">
    <property type="entry name" value="35EXOc"/>
    <property type="match status" value="1"/>
</dbReference>
<name>A0AAW0YBC7_CHEQU</name>
<dbReference type="EMBL" id="JARKIK010000001">
    <property type="protein sequence ID" value="KAK8754065.1"/>
    <property type="molecule type" value="Genomic_DNA"/>
</dbReference>
<feature type="domain" description="3'-5' exonuclease" evidence="1">
    <location>
        <begin position="367"/>
        <end position="561"/>
    </location>
</feature>
<sequence length="868" mass="98417">MQVIDLNTLENYTGCFLKIQPLFKDKKDEFKIEMQKNLAASANPYKMSLVGVKLSPNLYKCKTNSMAANILVELQHFINQEDNKDKFESCLSQELQKEAFQVAIRQKNSGLLKLMVKVYQLVNIREHLLPFVKDLQDKGHLKEVCTLATLLSLQPEFSTAELIVPLFLQDRLSLADDFLETSPSHKKEILIFIDNLIGKKITSVDLEKYNVKDLKKMRSSKQLCNIVARLLKRFTVDPSVCPHFQKHRATGGLRFLFYKYYVEKTIQKQTFCSLVDDALKEHPYLKITLMHLFIEYCDLAAALPYVAKLQLASQDIPKKIKDTMLHFPELLNQNQHQDHNLKHTQEEEMWDESSEEFYPLSIPFEKVFLIDTVDGLVKCTNDLLTSPLLGVDSEWKPTFGVGAQEQAALLQLATTTQVFLLDLISLQPVLKDCHWRPIGELFSDPQVTKLGYGIRGDFRVLDNLNAEIKKGLSSAKNVIDLDHTKGILLKEYPNIFSHSDSGLSHKGLSELVYRCFGLPLDKREQFSNWAARPLTKSQIMYAAIDARCLIDTHTYLSNHAQDLHIADWKNIKSNVIIKPEKKKKSLKQSDANQANAELKDVKMKGPNCAADIKFVCDTMVQGLAKQLRSCGIDTEVLDTGKSCDHCIKYYEREKRVVLTRGSSYTRLRKYIPAEYVYNVQSEAAKQQLVEIVVVFNIKVTLSDVFARCSKCNSDSYMCVPASVLITLSAKTYKGFWGKTVKDEWVECQGGCINLATGRSRSGVLIQVEPVPDSVLQSIEVFYICCQCGKCYWEGSHHSRIVSGRLKDIIEDDKLVNSADNRKILRQISEKEAEDEATVQAVDEPKMVTIPLSLNDSSASSDALSDTVN</sequence>
<reference evidence="2" key="2">
    <citation type="submission" date="2024-01" db="EMBL/GenBank/DDBJ databases">
        <authorList>
            <person name="He J."/>
            <person name="Wang M."/>
            <person name="Zheng J."/>
            <person name="Liu Z."/>
        </authorList>
    </citation>
    <scope>NUCLEOTIDE SEQUENCE</scope>
    <source>
        <strain evidence="2">ZL_2023a</strain>
        <tissue evidence="2">Muscle</tissue>
    </source>
</reference>
<gene>
    <name evidence="2" type="ORF">OTU49_009323</name>
</gene>
<evidence type="ECO:0000259" key="1">
    <source>
        <dbReference type="SMART" id="SM00474"/>
    </source>
</evidence>
<reference evidence="2 3" key="1">
    <citation type="journal article" date="2024" name="BMC Genomics">
        <title>Genome assembly of redclaw crayfish (Cherax quadricarinatus) provides insights into its immune adaptation and hypoxia tolerance.</title>
        <authorList>
            <person name="Liu Z."/>
            <person name="Zheng J."/>
            <person name="Li H."/>
            <person name="Fang K."/>
            <person name="Wang S."/>
            <person name="He J."/>
            <person name="Zhou D."/>
            <person name="Weng S."/>
            <person name="Chi M."/>
            <person name="Gu Z."/>
            <person name="He J."/>
            <person name="Li F."/>
            <person name="Wang M."/>
        </authorList>
    </citation>
    <scope>NUCLEOTIDE SEQUENCE [LARGE SCALE GENOMIC DNA]</scope>
    <source>
        <strain evidence="2">ZL_2023a</strain>
    </source>
</reference>
<evidence type="ECO:0000313" key="2">
    <source>
        <dbReference type="EMBL" id="KAK8754065.1"/>
    </source>
</evidence>
<dbReference type="GO" id="GO:0008408">
    <property type="term" value="F:3'-5' exonuclease activity"/>
    <property type="evidence" value="ECO:0007669"/>
    <property type="project" value="InterPro"/>
</dbReference>
<accession>A0AAW0YBC7</accession>
<dbReference type="InterPro" id="IPR052408">
    <property type="entry name" value="Exonuclease_MUT-7-like"/>
</dbReference>
<dbReference type="PANTHER" id="PTHR47765:SF2">
    <property type="entry name" value="EXONUCLEASE MUT-7 HOMOLOG"/>
    <property type="match status" value="1"/>
</dbReference>
<dbReference type="GO" id="GO:0006139">
    <property type="term" value="P:nucleobase-containing compound metabolic process"/>
    <property type="evidence" value="ECO:0007669"/>
    <property type="project" value="InterPro"/>
</dbReference>
<dbReference type="InterPro" id="IPR012337">
    <property type="entry name" value="RNaseH-like_sf"/>
</dbReference>
<dbReference type="EMBL" id="JARKIK010000001">
    <property type="protein sequence ID" value="KAK8754064.1"/>
    <property type="molecule type" value="Genomic_DNA"/>
</dbReference>
<keyword evidence="3" id="KW-1185">Reference proteome</keyword>
<dbReference type="InterPro" id="IPR002782">
    <property type="entry name" value="Mut7-C_RNAse_dom"/>
</dbReference>
<dbReference type="EMBL" id="JARKIK010000001">
    <property type="protein sequence ID" value="KAK8754063.1"/>
    <property type="molecule type" value="Genomic_DNA"/>
</dbReference>
<dbReference type="Gene3D" id="3.30.420.10">
    <property type="entry name" value="Ribonuclease H-like superfamily/Ribonuclease H"/>
    <property type="match status" value="1"/>
</dbReference>
<proteinExistence type="predicted"/>
<comment type="caution">
    <text evidence="2">The sequence shown here is derived from an EMBL/GenBank/DDBJ whole genome shotgun (WGS) entry which is preliminary data.</text>
</comment>
<dbReference type="Pfam" id="PF01612">
    <property type="entry name" value="DNA_pol_A_exo1"/>
    <property type="match status" value="1"/>
</dbReference>
<dbReference type="AlphaFoldDB" id="A0AAW0YBC7"/>
<dbReference type="PANTHER" id="PTHR47765">
    <property type="entry name" value="3'-5' EXONUCLEASE DOMAIN-CONTAINING PROTEIN"/>
    <property type="match status" value="1"/>
</dbReference>
<dbReference type="GO" id="GO:0003676">
    <property type="term" value="F:nucleic acid binding"/>
    <property type="evidence" value="ECO:0007669"/>
    <property type="project" value="InterPro"/>
</dbReference>
<organism evidence="2 3">
    <name type="scientific">Cherax quadricarinatus</name>
    <name type="common">Australian red claw crayfish</name>
    <dbReference type="NCBI Taxonomy" id="27406"/>
    <lineage>
        <taxon>Eukaryota</taxon>
        <taxon>Metazoa</taxon>
        <taxon>Ecdysozoa</taxon>
        <taxon>Arthropoda</taxon>
        <taxon>Crustacea</taxon>
        <taxon>Multicrustacea</taxon>
        <taxon>Malacostraca</taxon>
        <taxon>Eumalacostraca</taxon>
        <taxon>Eucarida</taxon>
        <taxon>Decapoda</taxon>
        <taxon>Pleocyemata</taxon>
        <taxon>Astacidea</taxon>
        <taxon>Parastacoidea</taxon>
        <taxon>Parastacidae</taxon>
        <taxon>Cherax</taxon>
    </lineage>
</organism>
<evidence type="ECO:0000313" key="3">
    <source>
        <dbReference type="Proteomes" id="UP001445076"/>
    </source>
</evidence>
<protein>
    <recommendedName>
        <fullName evidence="1">3'-5' exonuclease domain-containing protein</fullName>
    </recommendedName>
</protein>